<feature type="domain" description="F-box" evidence="1">
    <location>
        <begin position="1"/>
        <end position="47"/>
    </location>
</feature>
<dbReference type="CDD" id="cd09917">
    <property type="entry name" value="F-box_SF"/>
    <property type="match status" value="1"/>
</dbReference>
<name>A0A5J9WI22_9POAL</name>
<dbReference type="SMART" id="SM00256">
    <property type="entry name" value="FBOX"/>
    <property type="match status" value="1"/>
</dbReference>
<evidence type="ECO:0000313" key="2">
    <source>
        <dbReference type="EMBL" id="TVU46934.1"/>
    </source>
</evidence>
<dbReference type="InterPro" id="IPR001810">
    <property type="entry name" value="F-box_dom"/>
</dbReference>
<dbReference type="EMBL" id="RWGY01000004">
    <property type="protein sequence ID" value="TVU46934.1"/>
    <property type="molecule type" value="Genomic_DNA"/>
</dbReference>
<dbReference type="PANTHER" id="PTHR34591">
    <property type="entry name" value="OS03G0653100 PROTEIN-RELATED"/>
    <property type="match status" value="1"/>
</dbReference>
<reference evidence="2 3" key="1">
    <citation type="journal article" date="2019" name="Sci. Rep.">
        <title>A high-quality genome of Eragrostis curvula grass provides insights into Poaceae evolution and supports new strategies to enhance forage quality.</title>
        <authorList>
            <person name="Carballo J."/>
            <person name="Santos B.A.C.M."/>
            <person name="Zappacosta D."/>
            <person name="Garbus I."/>
            <person name="Selva J.P."/>
            <person name="Gallo C.A."/>
            <person name="Diaz A."/>
            <person name="Albertini E."/>
            <person name="Caccamo M."/>
            <person name="Echenique V."/>
        </authorList>
    </citation>
    <scope>NUCLEOTIDE SEQUENCE [LARGE SCALE GENOMIC DNA]</scope>
    <source>
        <strain evidence="3">cv. Victoria</strain>
        <tissue evidence="2">Leaf</tissue>
    </source>
</reference>
<proteinExistence type="predicted"/>
<organism evidence="2 3">
    <name type="scientific">Eragrostis curvula</name>
    <name type="common">weeping love grass</name>
    <dbReference type="NCBI Taxonomy" id="38414"/>
    <lineage>
        <taxon>Eukaryota</taxon>
        <taxon>Viridiplantae</taxon>
        <taxon>Streptophyta</taxon>
        <taxon>Embryophyta</taxon>
        <taxon>Tracheophyta</taxon>
        <taxon>Spermatophyta</taxon>
        <taxon>Magnoliopsida</taxon>
        <taxon>Liliopsida</taxon>
        <taxon>Poales</taxon>
        <taxon>Poaceae</taxon>
        <taxon>PACMAD clade</taxon>
        <taxon>Chloridoideae</taxon>
        <taxon>Eragrostideae</taxon>
        <taxon>Eragrostidinae</taxon>
        <taxon>Eragrostis</taxon>
    </lineage>
</organism>
<dbReference type="InterPro" id="IPR036047">
    <property type="entry name" value="F-box-like_dom_sf"/>
</dbReference>
<dbReference type="Gene3D" id="1.20.1280.50">
    <property type="match status" value="1"/>
</dbReference>
<dbReference type="PANTHER" id="PTHR34591:SF56">
    <property type="entry name" value="F-BOX DOMAIN-CONTAINING PROTEIN"/>
    <property type="match status" value="1"/>
</dbReference>
<dbReference type="OrthoDB" id="668684at2759"/>
<keyword evidence="3" id="KW-1185">Reference proteome</keyword>
<dbReference type="PROSITE" id="PS50181">
    <property type="entry name" value="FBOX"/>
    <property type="match status" value="1"/>
</dbReference>
<feature type="non-terminal residue" evidence="2">
    <location>
        <position position="1"/>
    </location>
</feature>
<dbReference type="Proteomes" id="UP000324897">
    <property type="component" value="Chromosome 5"/>
</dbReference>
<gene>
    <name evidence="2" type="ORF">EJB05_06508</name>
</gene>
<evidence type="ECO:0000259" key="1">
    <source>
        <dbReference type="PROSITE" id="PS50181"/>
    </source>
</evidence>
<sequence length="459" mass="52409">MAIARELPEEILADILRRLPPRGLAASRRVCRAWRDAVDAHQLLRADLLPRAVRGIFMNYCAMYRPEFFSRPNTGPAIWGDLEFIPGFWGVKDHCNGLLLGEATGGHLYVANPATRRWARLPRRPISRMGEAFPAPACLVYDPIASPHYEVFFVPILPYDVENRLGPEMLQSEWPPSSYALQVFSSLAGRWEERLFAREGCAAGLIGDMQKCIRWGAGGHSAAYWRGALYFHQANASFISVFMSNAEYKLIPVPTDVEFTTYGSFQLGRSEKGLYCAFSHDGHGLWIFFLDESCSQAVWVLKHRVDLKTFARKLHAREGEYCDEELPEGPWILQNINDYKYPCGNDKEPIVEEKYEWNSDDDNVLDTDHMVEGNYQGYVGLLGFHPYKEVVFLDASLRRAIAYHWNTSKFQDLGNTFPKDYAEIAGHVASIDTSFPYTPCWMEDFPETKWDARTESDKD</sequence>
<dbReference type="SUPFAM" id="SSF81383">
    <property type="entry name" value="F-box domain"/>
    <property type="match status" value="1"/>
</dbReference>
<evidence type="ECO:0000313" key="3">
    <source>
        <dbReference type="Proteomes" id="UP000324897"/>
    </source>
</evidence>
<comment type="caution">
    <text evidence="2">The sequence shown here is derived from an EMBL/GenBank/DDBJ whole genome shotgun (WGS) entry which is preliminary data.</text>
</comment>
<dbReference type="Gramene" id="TVU46934">
    <property type="protein sequence ID" value="TVU46934"/>
    <property type="gene ID" value="EJB05_06508"/>
</dbReference>
<protein>
    <recommendedName>
        <fullName evidence="1">F-box domain-containing protein</fullName>
    </recommendedName>
</protein>
<accession>A0A5J9WI22</accession>
<dbReference type="AlphaFoldDB" id="A0A5J9WI22"/>
<dbReference type="Pfam" id="PF12937">
    <property type="entry name" value="F-box-like"/>
    <property type="match status" value="1"/>
</dbReference>